<evidence type="ECO:0000259" key="1">
    <source>
        <dbReference type="Pfam" id="PF21941"/>
    </source>
</evidence>
<keyword evidence="3" id="KW-1185">Reference proteome</keyword>
<organism evidence="2 3">
    <name type="scientific">Clostridium collagenovorans DSM 3089</name>
    <dbReference type="NCBI Taxonomy" id="1121306"/>
    <lineage>
        <taxon>Bacteria</taxon>
        <taxon>Bacillati</taxon>
        <taxon>Bacillota</taxon>
        <taxon>Clostridia</taxon>
        <taxon>Eubacteriales</taxon>
        <taxon>Clostridiaceae</taxon>
        <taxon>Clostridium</taxon>
    </lineage>
</organism>
<name>A0A1M5XNE0_9CLOT</name>
<dbReference type="SUPFAM" id="SSF52540">
    <property type="entry name" value="P-loop containing nucleoside triphosphate hydrolases"/>
    <property type="match status" value="1"/>
</dbReference>
<dbReference type="OrthoDB" id="1946806at2"/>
<dbReference type="Proteomes" id="UP000184526">
    <property type="component" value="Unassembled WGS sequence"/>
</dbReference>
<gene>
    <name evidence="2" type="ORF">SAMN02745196_02322</name>
</gene>
<evidence type="ECO:0000313" key="2">
    <source>
        <dbReference type="EMBL" id="SHI01064.1"/>
    </source>
</evidence>
<dbReference type="InterPro" id="IPR047740">
    <property type="entry name" value="SMEK_dom"/>
</dbReference>
<sequence length="1592" mass="186790">MKKSAERIQFIADYISAYEEKIKLLNINGLFDAAKLFELFAIEVGSLYFGQRLSNLNVDTYTYPCVDLISQDMEIYVQVSTAKDIPAKIKKTLESIRDSKKTEINKLTNVKFFMLSNDSEEKVRDYIGNDSIGNISFTKSNDLITTKDILQRATFDMNFQIALYELLKKEIESIKDNSYKYKEAVDYSKSIGLANIDCKINYEYEIDRSELISKIKMENHKYISIQGSAGSGKSVLCKNIVEGEKNVIYARAERFLEENDINNIWGFNVRETLKYLNGKPIIFFIDSLEFIADMRTKFDVLRVLYECTKEYPEAKIITSCRTNDKNAFIKIEGNYSVYSYEVPELTIIEQTEIAERYPIIKRMLEMKSYAELLKSPFYINLIVSEIANIDNIFDENQLRDHIWQHIICLDDSDIEKVINSIVFTRAKEFSIGAISSIYDTEIIKELVSKGVLVRNLKSVRLKYDIFEDICFEQYLDNEFNKCKGNYKDFFNEIETLGRCIYRRYQIWISNKLLAKDNRERFLYELVFSTNMPNDWRMQTEIGLVKSRYCCQFFSEYGQKIIRNGMINEFIKITNLYGFEISNDYFQKYPNYIMLKPSGNGRLSLINLILDNKLYKKNEIILSDVEKICTDYSKSKFYEEKTAEEACEILEYIIDKHIEEFKSGEYYKLGDIINELLTPVYQMAEYSVEWIKGFWEKLVYYYKGNNRRERRFAEDIIVDTLKFKHMKLAEYLPTELCNLAEMSWTYSPVKNYNQYELGGDGRDRYGIYYQYGLSEKAEAYENESSRSNVIQSNFFHILFRRNFWIGLNWAINFVNNAVLEIEGKCEGGLLKYEINYIDKNIKKTYLGLPEMWLVTTEQHSMPIVISDLIYCLKEELRSVIENDAVVNKETVRFAENVRECIYEKSNNIALLTIIADIGMEFFEKLPGYALELATNIYIIHNDLSRFSLSINNPVKEMLEKQMFMKVGIPFPLADRYNKKNIDQYNLLDYVSNIQIFGNDEIKIKCYKILDYLYSVVPNDKENATNHLQIQKMDLRTANVVKIDNNTIALYPTITGEAEKITIKNEKQRQPEKDIAKLINNYNQMISENKFKLKDSLDAIEFILEKRVICIIPQNYDKILVDLITMALSDKDLDSDIRARLSQLWIDGIKGYFLMQNFIFEYSHSLVLFSQVDTNVCHTIKEQIKKLILDLILYKRHDGVVAQIARYAKVYLSTNEQLAKSVFNTICKFAEDEMNHQKFNAEYIYKYRKNENFKFTPNTQPKLSGVDSYIENDKREKYKGQSDKIISEYLYNNTTLDLVNFDMDNYDISTMCYAINCGLTLGDTNFAMLVNKIFKGMINIWKIADNNHNSHEILGVYQLFEVMEFFQREITASESRRTIVLDILFTEVDFSMFTNETIEFYLDVFGVLLSEYFDSHSNKEKRGNCEDIIFSLESRIAEIKQEQVKVKLYKSLILSITRYGGSGDWSKCSSGYSYQDKQFLNSLFSKYGRFHLKEMLDTIYKLHLDELLPEILLSVRDAFKNILPTNKLYTNTFAGIVREKKWIVLTLITKAYLNFSDIIKDDYDLTESFEEILEMLIEINYEEAATILDEFRVH</sequence>
<feature type="domain" description="SMEK" evidence="1">
    <location>
        <begin position="11"/>
        <end position="153"/>
    </location>
</feature>
<dbReference type="STRING" id="1121306.SAMN02745196_02322"/>
<proteinExistence type="predicted"/>
<evidence type="ECO:0000313" key="3">
    <source>
        <dbReference type="Proteomes" id="UP000184526"/>
    </source>
</evidence>
<dbReference type="Pfam" id="PF21941">
    <property type="entry name" value="SMEK_N"/>
    <property type="match status" value="1"/>
</dbReference>
<dbReference type="InterPro" id="IPR027417">
    <property type="entry name" value="P-loop_NTPase"/>
</dbReference>
<accession>A0A1M5XNE0</accession>
<protein>
    <recommendedName>
        <fullName evidence="1">SMEK domain-containing protein</fullName>
    </recommendedName>
</protein>
<reference evidence="2 3" key="1">
    <citation type="submission" date="2016-11" db="EMBL/GenBank/DDBJ databases">
        <authorList>
            <person name="Jaros S."/>
            <person name="Januszkiewicz K."/>
            <person name="Wedrychowicz H."/>
        </authorList>
    </citation>
    <scope>NUCLEOTIDE SEQUENCE [LARGE SCALE GENOMIC DNA]</scope>
    <source>
        <strain evidence="2 3">DSM 3089</strain>
    </source>
</reference>
<dbReference type="RefSeq" id="WP_072832181.1">
    <property type="nucleotide sequence ID" value="NZ_FQXP01000009.1"/>
</dbReference>
<dbReference type="EMBL" id="FQXP01000009">
    <property type="protein sequence ID" value="SHI01064.1"/>
    <property type="molecule type" value="Genomic_DNA"/>
</dbReference>
<dbReference type="NCBIfam" id="NF033859">
    <property type="entry name" value="SMEK_N"/>
    <property type="match status" value="1"/>
</dbReference>